<accession>A0A6L2JWJ6</accession>
<feature type="region of interest" description="Disordered" evidence="2">
    <location>
        <begin position="1083"/>
        <end position="1125"/>
    </location>
</feature>
<feature type="compositionally biased region" description="Basic and acidic residues" evidence="2">
    <location>
        <begin position="1347"/>
        <end position="1363"/>
    </location>
</feature>
<feature type="compositionally biased region" description="Basic and acidic residues" evidence="2">
    <location>
        <begin position="1377"/>
        <end position="1393"/>
    </location>
</feature>
<protein>
    <submittedName>
        <fullName evidence="6">Reverse transcriptase domain-containing protein</fullName>
    </submittedName>
</protein>
<feature type="compositionally biased region" description="Basic and acidic residues" evidence="2">
    <location>
        <begin position="1406"/>
        <end position="1434"/>
    </location>
</feature>
<evidence type="ECO:0000259" key="5">
    <source>
        <dbReference type="Pfam" id="PF13976"/>
    </source>
</evidence>
<dbReference type="Pfam" id="PF13976">
    <property type="entry name" value="gag_pre-integrs"/>
    <property type="match status" value="1"/>
</dbReference>
<reference evidence="6" key="1">
    <citation type="journal article" date="2019" name="Sci. Rep.">
        <title>Draft genome of Tanacetum cinerariifolium, the natural source of mosquito coil.</title>
        <authorList>
            <person name="Yamashiro T."/>
            <person name="Shiraishi A."/>
            <person name="Satake H."/>
            <person name="Nakayama K."/>
        </authorList>
    </citation>
    <scope>NUCLEOTIDE SEQUENCE</scope>
</reference>
<proteinExistence type="predicted"/>
<feature type="compositionally biased region" description="Low complexity" evidence="2">
    <location>
        <begin position="1394"/>
        <end position="1404"/>
    </location>
</feature>
<dbReference type="InterPro" id="IPR012337">
    <property type="entry name" value="RNaseH-like_sf"/>
</dbReference>
<dbReference type="Pfam" id="PF13456">
    <property type="entry name" value="RVT_3"/>
    <property type="match status" value="1"/>
</dbReference>
<dbReference type="GO" id="GO:0004523">
    <property type="term" value="F:RNA-DNA hybrid ribonuclease activity"/>
    <property type="evidence" value="ECO:0007669"/>
    <property type="project" value="InterPro"/>
</dbReference>
<dbReference type="InterPro" id="IPR036397">
    <property type="entry name" value="RNaseH_sf"/>
</dbReference>
<feature type="region of interest" description="Disordered" evidence="2">
    <location>
        <begin position="1238"/>
        <end position="1258"/>
    </location>
</feature>
<evidence type="ECO:0000259" key="3">
    <source>
        <dbReference type="Pfam" id="PF07727"/>
    </source>
</evidence>
<dbReference type="SUPFAM" id="SSF53098">
    <property type="entry name" value="Ribonuclease H-like"/>
    <property type="match status" value="1"/>
</dbReference>
<evidence type="ECO:0000313" key="6">
    <source>
        <dbReference type="EMBL" id="GEU41471.1"/>
    </source>
</evidence>
<sequence length="1434" mass="159970">MEPQAPTAPEQLVANHVNGLFEERQTVIKQYLEKAKELLGNFPCHSIEHIKRDQNKKADALSKLASMTFSKLAKEVLVEVIQDKSITQNEVANVTQEKEDSWMIPIREYLQFGKLLDDPQKARNLQIKSLLYRIIDGLLYRRSYLSQWLRCVGETQAKSIIQEVHQGSCEMHAGPQSAIEHGIMISESVENGPLIWPIVENNGVTRTKKYTELSAAEKIQADYDMKATNINFQGDDPIVILNKAMDFLTVVASSGSGGTMQVEKKGLLNAITVKVKLIWLGNALSLSDQGMQHDPGVLDGQAVQTIIPSNAAFQTKDLDTYDSDCDDISNVKAVLMANIPTMGLTLSQSLRGIVKQAKAKQPLDNALDFACKDAQRIQELLVYVRDTCHNAINLSAKKVEVTPKNKVKKVRLAEPLISSSNIKQVESSKTTDSNTPVLSPIGLKCSTSNYGLKPTGNKKNDKILQKQSPLNSNSELLCATCKKSMFDGVHDMCLLDFVKNVNSRAKSSKKHKKQNIWKHTGYVFTEVGFMWKPTGRTFTIVGNSCPLTRITSTNVVPPKKTTSHSAETQKPEIKVYSKKPKNVKNIGSSKKDKIVESKNANHSIYNHTWGSDAIDIPSSSSLVMIVGFENDHIARIMGYGDYQLGNITISRVYYVEGLSHNLFFVGQFYDADLKVAFQKNTCFIRNLEGVDLISGSRDTNLYTISLNDMLKTSPICLILKALKTKSWLWHHQLSHLNFGCLNKIAKDGLARGIPSLKFQKDHMCSACALRKSKKSSHQPTAEDTNKGKLYLLHMDLCGPMRMASINEKMYILMIVDDYSRFTWVRFLRTKDEAPEAIIKCIKRPKLQCMTPATYSSGLVLNPILQQTCIPSNKDDWDDLFQPMFDEYFNPLTIDVSSVPVAATPRAIDLADLPVSTSIDQDAPTTTNVAHKNRTIFQMNIKTAFLNGELKEVVYVSQPEGFVDQDNPSHVYKLKKVLYGLKEVPRTWYNMLLSFLISQHFSKGAVDPTLFTWQARNDLLLKADSDTSPKQKPVQATKGTRINTKAKVAKSDKKKQPEKKTKAKGLAVLSEVALTEAEQLKLATKRSKKDFHISHASGSADGVDTPLKVPDEQQQKTSGTDKGTDDEVTKEFYEDVNVNLGNKDANMTNANQGGVDQQNASQQYGFEQEEEDAHVTLIHVLQTQKTGGPTQSTSVSSDFTSKLLNLDNPSPNKTTIASLMDTTIEHEITFATTVLPPPSFFNPLQQEATPTPTPVTSEATTSFTSLPDFVSVFKFNERVTNLKKDLEEAQAEKREYIELVDSTKIFTKSLEAAVLTRSSSQPQSLYEAAVTLFEFEITKILIDKMEKNKSFDRSRDERDKDRDLSTGSNRGTKRRKLSKDAESSRDSKSKEKKSSSTSKDASQSQHKSFDKSACVEDPSHTVEDSGKQQDQEFVT</sequence>
<evidence type="ECO:0000256" key="1">
    <source>
        <dbReference type="SAM" id="Coils"/>
    </source>
</evidence>
<feature type="domain" description="Reverse transcriptase Ty1/copia-type" evidence="3">
    <location>
        <begin position="929"/>
        <end position="1013"/>
    </location>
</feature>
<feature type="region of interest" description="Disordered" evidence="2">
    <location>
        <begin position="1023"/>
        <end position="1063"/>
    </location>
</feature>
<feature type="coiled-coil region" evidence="1">
    <location>
        <begin position="1271"/>
        <end position="1298"/>
    </location>
</feature>
<feature type="domain" description="GAG-pre-integrase" evidence="5">
    <location>
        <begin position="700"/>
        <end position="772"/>
    </location>
</feature>
<feature type="domain" description="RNase H type-1" evidence="4">
    <location>
        <begin position="12"/>
        <end position="64"/>
    </location>
</feature>
<dbReference type="InterPro" id="IPR025724">
    <property type="entry name" value="GAG-pre-integrase_dom"/>
</dbReference>
<dbReference type="PANTHER" id="PTHR48475:SF2">
    <property type="entry name" value="RIBONUCLEASE H"/>
    <property type="match status" value="1"/>
</dbReference>
<comment type="caution">
    <text evidence="6">The sequence shown here is derived from an EMBL/GenBank/DDBJ whole genome shotgun (WGS) entry which is preliminary data.</text>
</comment>
<dbReference type="EMBL" id="BKCJ010001442">
    <property type="protein sequence ID" value="GEU41471.1"/>
    <property type="molecule type" value="Genomic_DNA"/>
</dbReference>
<evidence type="ECO:0000259" key="4">
    <source>
        <dbReference type="Pfam" id="PF13456"/>
    </source>
</evidence>
<name>A0A6L2JWJ6_TANCI</name>
<dbReference type="GO" id="GO:0003964">
    <property type="term" value="F:RNA-directed DNA polymerase activity"/>
    <property type="evidence" value="ECO:0007669"/>
    <property type="project" value="UniProtKB-KW"/>
</dbReference>
<keyword evidence="6" id="KW-0695">RNA-directed DNA polymerase</keyword>
<dbReference type="Gene3D" id="3.30.420.10">
    <property type="entry name" value="Ribonuclease H-like superfamily/Ribonuclease H"/>
    <property type="match status" value="2"/>
</dbReference>
<keyword evidence="1" id="KW-0175">Coiled coil</keyword>
<evidence type="ECO:0000256" key="2">
    <source>
        <dbReference type="SAM" id="MobiDB-lite"/>
    </source>
</evidence>
<gene>
    <name evidence="6" type="ORF">Tci_013449</name>
</gene>
<dbReference type="InterPro" id="IPR013103">
    <property type="entry name" value="RVT_2"/>
</dbReference>
<organism evidence="6">
    <name type="scientific">Tanacetum cinerariifolium</name>
    <name type="common">Dalmatian daisy</name>
    <name type="synonym">Chrysanthemum cinerariifolium</name>
    <dbReference type="NCBI Taxonomy" id="118510"/>
    <lineage>
        <taxon>Eukaryota</taxon>
        <taxon>Viridiplantae</taxon>
        <taxon>Streptophyta</taxon>
        <taxon>Embryophyta</taxon>
        <taxon>Tracheophyta</taxon>
        <taxon>Spermatophyta</taxon>
        <taxon>Magnoliopsida</taxon>
        <taxon>eudicotyledons</taxon>
        <taxon>Gunneridae</taxon>
        <taxon>Pentapetalae</taxon>
        <taxon>asterids</taxon>
        <taxon>campanulids</taxon>
        <taxon>Asterales</taxon>
        <taxon>Asteraceae</taxon>
        <taxon>Asteroideae</taxon>
        <taxon>Anthemideae</taxon>
        <taxon>Anthemidinae</taxon>
        <taxon>Tanacetum</taxon>
    </lineage>
</organism>
<feature type="compositionally biased region" description="Basic and acidic residues" evidence="2">
    <location>
        <begin position="1048"/>
        <end position="1059"/>
    </location>
</feature>
<feature type="compositionally biased region" description="Polar residues" evidence="2">
    <location>
        <begin position="1241"/>
        <end position="1258"/>
    </location>
</feature>
<dbReference type="PANTHER" id="PTHR48475">
    <property type="entry name" value="RIBONUCLEASE H"/>
    <property type="match status" value="1"/>
</dbReference>
<feature type="region of interest" description="Disordered" evidence="2">
    <location>
        <begin position="1347"/>
        <end position="1434"/>
    </location>
</feature>
<dbReference type="InterPro" id="IPR002156">
    <property type="entry name" value="RNaseH_domain"/>
</dbReference>
<dbReference type="Pfam" id="PF07727">
    <property type="entry name" value="RVT_2"/>
    <property type="match status" value="1"/>
</dbReference>
<keyword evidence="6" id="KW-0548">Nucleotidyltransferase</keyword>
<keyword evidence="6" id="KW-0808">Transferase</keyword>
<dbReference type="GO" id="GO:0003676">
    <property type="term" value="F:nucleic acid binding"/>
    <property type="evidence" value="ECO:0007669"/>
    <property type="project" value="InterPro"/>
</dbReference>